<accession>A0A3L9ZXZ2</accession>
<dbReference type="OrthoDB" id="396666at2"/>
<dbReference type="RefSeq" id="WP_121940897.1">
    <property type="nucleotide sequence ID" value="NZ_CP137846.1"/>
</dbReference>
<name>A0A3L9ZXZ2_9BACT</name>
<proteinExistence type="predicted"/>
<dbReference type="Proteomes" id="UP000267246">
    <property type="component" value="Unassembled WGS sequence"/>
</dbReference>
<comment type="caution">
    <text evidence="2">The sequence shown here is derived from an EMBL/GenBank/DDBJ whole genome shotgun (WGS) entry which is preliminary data.</text>
</comment>
<evidence type="ECO:0000313" key="3">
    <source>
        <dbReference type="Proteomes" id="UP000267246"/>
    </source>
</evidence>
<organism evidence="2 3">
    <name type="scientific">Metamycoplasma subdolum</name>
    <dbReference type="NCBI Taxonomy" id="92407"/>
    <lineage>
        <taxon>Bacteria</taxon>
        <taxon>Bacillati</taxon>
        <taxon>Mycoplasmatota</taxon>
        <taxon>Mycoplasmoidales</taxon>
        <taxon>Metamycoplasmataceae</taxon>
        <taxon>Metamycoplasma</taxon>
    </lineage>
</organism>
<evidence type="ECO:0000313" key="2">
    <source>
        <dbReference type="EMBL" id="RMA77583.1"/>
    </source>
</evidence>
<protein>
    <recommendedName>
        <fullName evidence="4">Lipoprotein</fullName>
    </recommendedName>
</protein>
<keyword evidence="1" id="KW-0732">Signal</keyword>
<dbReference type="EMBL" id="REFI01000008">
    <property type="protein sequence ID" value="RMA77583.1"/>
    <property type="molecule type" value="Genomic_DNA"/>
</dbReference>
<gene>
    <name evidence="2" type="ORF">JN00_0434</name>
</gene>
<keyword evidence="3" id="KW-1185">Reference proteome</keyword>
<sequence length="248" mass="29089">MKKAKFLMLLGTFSLTSLPLLSINCSGKGLPPIKTNEKNKPEMFIKRSDGIFYFKGSLSEFYAYNRDIQNPVSRKDPFYYINEYEKESDGSFKLDKNGKKIPVLDANNNPKSNSIKKPKIYKTQFADLFDFTNPYLSKEGFDYRIFTWKPQEMVQLWPSIRNSKFKNYLNRNDVLFVMYFYLDKASQQWHNHSDDWKSVLDKSASIIKSANGSENPEEAPWPYQPGILDKEKFLRTRSEPTIIFFEKP</sequence>
<evidence type="ECO:0000256" key="1">
    <source>
        <dbReference type="SAM" id="SignalP"/>
    </source>
</evidence>
<evidence type="ECO:0008006" key="4">
    <source>
        <dbReference type="Google" id="ProtNLM"/>
    </source>
</evidence>
<dbReference type="AlphaFoldDB" id="A0A3L9ZXZ2"/>
<feature type="signal peptide" evidence="1">
    <location>
        <begin position="1"/>
        <end position="22"/>
    </location>
</feature>
<reference evidence="2 3" key="1">
    <citation type="submission" date="2018-10" db="EMBL/GenBank/DDBJ databases">
        <title>Genomic Encyclopedia of Archaeal and Bacterial Type Strains, Phase II (KMG-II): from individual species to whole genera.</title>
        <authorList>
            <person name="Goeker M."/>
        </authorList>
    </citation>
    <scope>NUCLEOTIDE SEQUENCE [LARGE SCALE GENOMIC DNA]</scope>
    <source>
        <strain evidence="2 3">ATCC 29870</strain>
    </source>
</reference>
<feature type="chain" id="PRO_5018204051" description="Lipoprotein" evidence="1">
    <location>
        <begin position="23"/>
        <end position="248"/>
    </location>
</feature>